<dbReference type="Proteomes" id="UP000093561">
    <property type="component" value="Unassembled WGS sequence"/>
</dbReference>
<dbReference type="PANTHER" id="PTHR47437:SF4">
    <property type="entry name" value="JNK-INTERACTING PROTEIN 1-LIKE PROTEIN"/>
    <property type="match status" value="1"/>
</dbReference>
<keyword evidence="3 5" id="KW-0728">SH3 domain</keyword>
<feature type="region of interest" description="Disordered" evidence="6">
    <location>
        <begin position="598"/>
        <end position="628"/>
    </location>
</feature>
<dbReference type="CDD" id="cd11801">
    <property type="entry name" value="SH3_JIP1_like"/>
    <property type="match status" value="1"/>
</dbReference>
<dbReference type="InterPro" id="IPR006020">
    <property type="entry name" value="PTB/PI_dom"/>
</dbReference>
<protein>
    <recommendedName>
        <fullName evidence="11">SH3 domain-containing protein</fullName>
    </recommendedName>
</protein>
<evidence type="ECO:0000256" key="3">
    <source>
        <dbReference type="ARBA" id="ARBA00022443"/>
    </source>
</evidence>
<dbReference type="InterPro" id="IPR001452">
    <property type="entry name" value="SH3_domain"/>
</dbReference>
<evidence type="ECO:0000256" key="2">
    <source>
        <dbReference type="ARBA" id="ARBA00009866"/>
    </source>
</evidence>
<feature type="domain" description="SH3" evidence="8">
    <location>
        <begin position="905"/>
        <end position="966"/>
    </location>
</feature>
<dbReference type="FunFam" id="2.30.30.40:FF:000032">
    <property type="entry name" value="Putative C-Jun-amino-terminal kinase-interacting protein 2"/>
    <property type="match status" value="1"/>
</dbReference>
<feature type="domain" description="PID" evidence="7">
    <location>
        <begin position="1061"/>
        <end position="1121"/>
    </location>
</feature>
<dbReference type="GO" id="GO:0007254">
    <property type="term" value="P:JNK cascade"/>
    <property type="evidence" value="ECO:0007669"/>
    <property type="project" value="TreeGrafter"/>
</dbReference>
<evidence type="ECO:0000259" key="7">
    <source>
        <dbReference type="PROSITE" id="PS01179"/>
    </source>
</evidence>
<feature type="compositionally biased region" description="Basic and acidic residues" evidence="6">
    <location>
        <begin position="12"/>
        <end position="23"/>
    </location>
</feature>
<dbReference type="PROSITE" id="PS01179">
    <property type="entry name" value="PID"/>
    <property type="match status" value="1"/>
</dbReference>
<evidence type="ECO:0000313" key="9">
    <source>
        <dbReference type="Proteomes" id="UP000093561"/>
    </source>
</evidence>
<dbReference type="PROSITE" id="PS50002">
    <property type="entry name" value="SH3"/>
    <property type="match status" value="1"/>
</dbReference>
<dbReference type="WBParaSite" id="mrna-Wban_07646">
    <property type="protein sequence ID" value="mrna-Wban_07646"/>
    <property type="gene ID" value="Wban_07646"/>
</dbReference>
<accession>A0AAF5PY35</accession>
<feature type="region of interest" description="Disordered" evidence="6">
    <location>
        <begin position="1"/>
        <end position="51"/>
    </location>
</feature>
<reference evidence="9" key="1">
    <citation type="submission" date="2015-03" db="EMBL/GenBank/DDBJ databases">
        <title>Wuchereria bancrofti Genome Sequencing Papua New Guinea Strain.</title>
        <authorList>
            <person name="Small S.T."/>
            <person name="Serre D."/>
            <person name="Zimmerman P.A."/>
        </authorList>
    </citation>
    <scope>NUCLEOTIDE SEQUENCE [LARGE SCALE GENOMIC DNA]</scope>
    <source>
        <strain evidence="9">pt0022</strain>
    </source>
</reference>
<organism evidence="9 10">
    <name type="scientific">Wuchereria bancrofti</name>
    <dbReference type="NCBI Taxonomy" id="6293"/>
    <lineage>
        <taxon>Eukaryota</taxon>
        <taxon>Metazoa</taxon>
        <taxon>Ecdysozoa</taxon>
        <taxon>Nematoda</taxon>
        <taxon>Chromadorea</taxon>
        <taxon>Rhabditida</taxon>
        <taxon>Spirurina</taxon>
        <taxon>Spiruromorpha</taxon>
        <taxon>Filarioidea</taxon>
        <taxon>Onchocercidae</taxon>
        <taxon>Wuchereria</taxon>
    </lineage>
</organism>
<dbReference type="SMART" id="SM00462">
    <property type="entry name" value="PTB"/>
    <property type="match status" value="1"/>
</dbReference>
<evidence type="ECO:0000256" key="5">
    <source>
        <dbReference type="PROSITE-ProRule" id="PRU00192"/>
    </source>
</evidence>
<dbReference type="SMART" id="SM00326">
    <property type="entry name" value="SH3"/>
    <property type="match status" value="1"/>
</dbReference>
<name>A0AAF5PY35_WUCBA</name>
<dbReference type="GO" id="GO:0046328">
    <property type="term" value="P:regulation of JNK cascade"/>
    <property type="evidence" value="ECO:0007669"/>
    <property type="project" value="InterPro"/>
</dbReference>
<dbReference type="Pfam" id="PF00640">
    <property type="entry name" value="PID"/>
    <property type="match status" value="1"/>
</dbReference>
<reference evidence="9" key="2">
    <citation type="journal article" date="2016" name="Mol. Ecol.">
        <title>Population genomics of the filarial nematode parasite Wuchereria bancrofti from mosquitoes.</title>
        <authorList>
            <person name="Small S.T."/>
            <person name="Reimer L.J."/>
            <person name="Tisch D.J."/>
            <person name="King C.L."/>
            <person name="Christensen B.M."/>
            <person name="Siba P.M."/>
            <person name="Kazura J.W."/>
            <person name="Serre D."/>
            <person name="Zimmerman P.A."/>
        </authorList>
    </citation>
    <scope>NUCLEOTIDE SEQUENCE</scope>
    <source>
        <strain evidence="9">pt0022</strain>
    </source>
</reference>
<dbReference type="AlphaFoldDB" id="A0AAF5PY35"/>
<feature type="compositionally biased region" description="Basic and acidic residues" evidence="6">
    <location>
        <begin position="598"/>
        <end position="609"/>
    </location>
</feature>
<dbReference type="Gene3D" id="2.30.29.30">
    <property type="entry name" value="Pleckstrin-homology domain (PH domain)/Phosphotyrosine-binding domain (PTB)"/>
    <property type="match status" value="1"/>
</dbReference>
<feature type="compositionally biased region" description="Acidic residues" evidence="6">
    <location>
        <begin position="32"/>
        <end position="44"/>
    </location>
</feature>
<dbReference type="GO" id="GO:0005737">
    <property type="term" value="C:cytoplasm"/>
    <property type="evidence" value="ECO:0007669"/>
    <property type="project" value="UniProtKB-SubCell"/>
</dbReference>
<dbReference type="InterPro" id="IPR011993">
    <property type="entry name" value="PH-like_dom_sf"/>
</dbReference>
<comment type="subcellular location">
    <subcellularLocation>
        <location evidence="1">Cytoplasm</location>
    </subcellularLocation>
</comment>
<evidence type="ECO:0008006" key="11">
    <source>
        <dbReference type="Google" id="ProtNLM"/>
    </source>
</evidence>
<feature type="compositionally biased region" description="Acidic residues" evidence="6">
    <location>
        <begin position="610"/>
        <end position="628"/>
    </location>
</feature>
<dbReference type="Gene3D" id="2.30.30.40">
    <property type="entry name" value="SH3 Domains"/>
    <property type="match status" value="1"/>
</dbReference>
<evidence type="ECO:0000259" key="8">
    <source>
        <dbReference type="PROSITE" id="PS50002"/>
    </source>
</evidence>
<dbReference type="CDD" id="cd01212">
    <property type="entry name" value="PTB_JIP"/>
    <property type="match status" value="1"/>
</dbReference>
<dbReference type="GO" id="GO:0005078">
    <property type="term" value="F:MAP-kinase scaffold activity"/>
    <property type="evidence" value="ECO:0007669"/>
    <property type="project" value="TreeGrafter"/>
</dbReference>
<evidence type="ECO:0000313" key="10">
    <source>
        <dbReference type="WBParaSite" id="mrna-Wban_07646"/>
    </source>
</evidence>
<proteinExistence type="inferred from homology"/>
<dbReference type="InterPro" id="IPR047178">
    <property type="entry name" value="JIP1_scaffold"/>
</dbReference>
<comment type="similarity">
    <text evidence="2">Belongs to the JIP scaffold family.</text>
</comment>
<dbReference type="Pfam" id="PF14604">
    <property type="entry name" value="SH3_9"/>
    <property type="match status" value="1"/>
</dbReference>
<dbReference type="GO" id="GO:0008432">
    <property type="term" value="F:JUN kinase binding"/>
    <property type="evidence" value="ECO:0007669"/>
    <property type="project" value="TreeGrafter"/>
</dbReference>
<reference evidence="10" key="3">
    <citation type="submission" date="2024-02" db="UniProtKB">
        <authorList>
            <consortium name="WormBaseParasite"/>
        </authorList>
    </citation>
    <scope>IDENTIFICATION</scope>
    <source>
        <strain evidence="10">pt0022</strain>
    </source>
</reference>
<evidence type="ECO:0000256" key="6">
    <source>
        <dbReference type="SAM" id="MobiDB-lite"/>
    </source>
</evidence>
<dbReference type="SUPFAM" id="SSF50044">
    <property type="entry name" value="SH3-domain"/>
    <property type="match status" value="1"/>
</dbReference>
<keyword evidence="4" id="KW-0963">Cytoplasm</keyword>
<evidence type="ECO:0000256" key="4">
    <source>
        <dbReference type="ARBA" id="ARBA00022490"/>
    </source>
</evidence>
<dbReference type="SUPFAM" id="SSF50729">
    <property type="entry name" value="PH domain-like"/>
    <property type="match status" value="1"/>
</dbReference>
<dbReference type="PANTHER" id="PTHR47437">
    <property type="entry name" value="JNK-INTERACTING PROTEIN 1-LIKE PROTEIN"/>
    <property type="match status" value="1"/>
</dbReference>
<sequence length="1133" mass="129295">MDSQDLIINANDSDKNSNQHSSDELSNVSDNNDADNGDKDDSDDGSSICNNDTDISWSSEIEMSYQKNNYASQLLLLNQQYYDKNDTLSIANTGNIDNEIPLSVCHSDTTKDDSDSDEEFAVHAYEKIYANNTFIHNGKCLNDEFIKMQSVSDDETTASSAQYFSRNNYRTPIFKTKSNINISDNWSAAANNFKYGINFESDDDLDQARSSPFTCCWSAPELIVDNEQQSSVELSSSQEDACFKFENLANEKYEQQALHCANLSEYDEPMRTSILDFNTGSIGINNLIHLNLPLNMMTCPRVISENDSLCMYDASPSPHQEEEINFVDELTEMNETVNKWTPEALLHFAKETFQGNFETKRQLNEKHNIASNISKSLGNLHLWETEMGWITRMPSVTDHSGIVMRQSISCHDHMITSYVDCVIQNHYNRCSSPDCRKYASKPDALKKQMIITNSESDTSDDEWIRCVDDVPLNETRNSNNHLRNEIYAQITKLTDDEEMIKVTNHQMDYLNDDEFLSYQSKYRHTILNDPMQRRSYSLNILDQLSETMIDLEKERYLFITKMIATTDKGPYYADIRDLSNFNQHAIYYTKMSDKNDMEYESDESIKNDSENDIIDDFNDDNDNVDDDDDDDDDVFMNQILPVEGNKLPNFYEFTFDVKKTIHNDTTKLLSNIDKNATLYSILEKYKPEIDNQIMNGTTVTLWDDCCEYAQQINEIARIWIEKSSDTSNISEIINTQQTSTTIYPKSDNLTNSTMEAIALNNQCLPVSLPVDALSTVSAVHRRLPPLPINSLSTNIISTTITTITTTTSTTTTTASLPGHYFNSTTSSPMSANLFSPSTIVSSPVQPVTKEDHRICFGTDSVMSRSVLMFDDNSYYDDNNLNDNQISSRKDDSSGVSSCCTGIVDQFNPTHRVHSSFIPRHDDEVLLEIGDAIHVERECEDHWCYGINLRTNQRGIFPSAHVCEIDLVEEICMGALPSNVNQTMTNERDTFYLTMLASIEVAHHKGNDILIQAMNKVLGVYQNREEIIVPQTVLMEVSFRGIHIIDKRRKNFFQCPTFDFFYSLQNISFCGAHPKQLRYFGFITKHPLLPRFACHVFLSNVSTQPIVESIGRAFKRSYDEYMAFAHPTEDIYLE</sequence>
<evidence type="ECO:0000256" key="1">
    <source>
        <dbReference type="ARBA" id="ARBA00004496"/>
    </source>
</evidence>
<dbReference type="InterPro" id="IPR036028">
    <property type="entry name" value="SH3-like_dom_sf"/>
</dbReference>